<dbReference type="InterPro" id="IPR050600">
    <property type="entry name" value="SETD3_SETD6_MTase"/>
</dbReference>
<dbReference type="InterPro" id="IPR046341">
    <property type="entry name" value="SET_dom_sf"/>
</dbReference>
<proteinExistence type="predicted"/>
<evidence type="ECO:0000259" key="2">
    <source>
        <dbReference type="PROSITE" id="PS50280"/>
    </source>
</evidence>
<accession>A0A9W7KTC0</accession>
<dbReference type="InterPro" id="IPR001214">
    <property type="entry name" value="SET_dom"/>
</dbReference>
<dbReference type="OrthoDB" id="441812at2759"/>
<evidence type="ECO:0000313" key="3">
    <source>
        <dbReference type="EMBL" id="GMI10832.1"/>
    </source>
</evidence>
<feature type="chain" id="PRO_5040877192" description="SET domain-containing protein" evidence="1">
    <location>
        <begin position="20"/>
        <end position="240"/>
    </location>
</feature>
<dbReference type="GO" id="GO:0016279">
    <property type="term" value="F:protein-lysine N-methyltransferase activity"/>
    <property type="evidence" value="ECO:0007669"/>
    <property type="project" value="TreeGrafter"/>
</dbReference>
<dbReference type="AlphaFoldDB" id="A0A9W7KTC0"/>
<dbReference type="EMBL" id="BRXW01000153">
    <property type="protein sequence ID" value="GMI10832.1"/>
    <property type="molecule type" value="Genomic_DNA"/>
</dbReference>
<evidence type="ECO:0000256" key="1">
    <source>
        <dbReference type="SAM" id="SignalP"/>
    </source>
</evidence>
<dbReference type="Pfam" id="PF00856">
    <property type="entry name" value="SET"/>
    <property type="match status" value="1"/>
</dbReference>
<dbReference type="PROSITE" id="PS50280">
    <property type="entry name" value="SET"/>
    <property type="match status" value="1"/>
</dbReference>
<name>A0A9W7KTC0_9STRA</name>
<sequence>MIFATFATSLATLTSYLQTYCNPHPNLTVSSSPLSGVGLFTTSDIPEDSVLLQIPLSSCTSASDVKASLPPILKDAPETLALAAYLYQNYVPSQNPYLDLCFESVSDHPLVTLRDDVLQNCDDPEIIREVNEIRAEADEAFKILSPHLTTTKIDPTRFKKSLAIILSRAFAHDDTERLVPGLDFLNHHHLPNINHSIYNDSIIVKASTHLPPTTELLNQYHQPSAPSYVYYSRYGFIPQN</sequence>
<keyword evidence="4" id="KW-1185">Reference proteome</keyword>
<feature type="signal peptide" evidence="1">
    <location>
        <begin position="1"/>
        <end position="19"/>
    </location>
</feature>
<feature type="domain" description="SET" evidence="2">
    <location>
        <begin position="25"/>
        <end position="221"/>
    </location>
</feature>
<dbReference type="Proteomes" id="UP001165122">
    <property type="component" value="Unassembled WGS sequence"/>
</dbReference>
<organism evidence="3 4">
    <name type="scientific">Triparma laevis f. longispina</name>
    <dbReference type="NCBI Taxonomy" id="1714387"/>
    <lineage>
        <taxon>Eukaryota</taxon>
        <taxon>Sar</taxon>
        <taxon>Stramenopiles</taxon>
        <taxon>Ochrophyta</taxon>
        <taxon>Bolidophyceae</taxon>
        <taxon>Parmales</taxon>
        <taxon>Triparmaceae</taxon>
        <taxon>Triparma</taxon>
    </lineage>
</organism>
<dbReference type="SUPFAM" id="SSF82199">
    <property type="entry name" value="SET domain"/>
    <property type="match status" value="1"/>
</dbReference>
<keyword evidence="1" id="KW-0732">Signal</keyword>
<comment type="caution">
    <text evidence="3">The sequence shown here is derived from an EMBL/GenBank/DDBJ whole genome shotgun (WGS) entry which is preliminary data.</text>
</comment>
<dbReference type="CDD" id="cd10527">
    <property type="entry name" value="SET_LSMT"/>
    <property type="match status" value="1"/>
</dbReference>
<protein>
    <recommendedName>
        <fullName evidence="2">SET domain-containing protein</fullName>
    </recommendedName>
</protein>
<reference evidence="4" key="1">
    <citation type="journal article" date="2023" name="Commun. Biol.">
        <title>Genome analysis of Parmales, the sister group of diatoms, reveals the evolutionary specialization of diatoms from phago-mixotrophs to photoautotrophs.</title>
        <authorList>
            <person name="Ban H."/>
            <person name="Sato S."/>
            <person name="Yoshikawa S."/>
            <person name="Yamada K."/>
            <person name="Nakamura Y."/>
            <person name="Ichinomiya M."/>
            <person name="Sato N."/>
            <person name="Blanc-Mathieu R."/>
            <person name="Endo H."/>
            <person name="Kuwata A."/>
            <person name="Ogata H."/>
        </authorList>
    </citation>
    <scope>NUCLEOTIDE SEQUENCE [LARGE SCALE GENOMIC DNA]</scope>
    <source>
        <strain evidence="4">NIES 3700</strain>
    </source>
</reference>
<dbReference type="Gene3D" id="3.90.1410.10">
    <property type="entry name" value="set domain protein methyltransferase, domain 1"/>
    <property type="match status" value="1"/>
</dbReference>
<gene>
    <name evidence="3" type="ORF">TrLO_g15783</name>
</gene>
<evidence type="ECO:0000313" key="4">
    <source>
        <dbReference type="Proteomes" id="UP001165122"/>
    </source>
</evidence>
<dbReference type="PANTHER" id="PTHR13271">
    <property type="entry name" value="UNCHARACTERIZED PUTATIVE METHYLTRANSFERASE"/>
    <property type="match status" value="1"/>
</dbReference>